<sequence length="401" mass="41252">MLHARRNPSAHPSMAALVLVTGIGPLAVDTYVAGLPELQRSLSTSATIAQLSLTAFIIGIGIGQIVLGPFSDGHGRRPLLILGTVVFTVASIACALAPTGPTLVAFRLVQGIVAGCGVAVGRAVISDHYEGDAAAARYGTLSAIVFLGPVVAPAIGGVILAVGSWRTIFAFLTLLGLAMVAAVVLAIPESLPPERRQGHGIQHSLARMADLARDWHFMRHVVVQALATGGFFVYIGGSSFVLETTYGITQSQYALLFATNAAAMALSSLAFRLLVVRLGAARLRTVGVLTACVASAALVVVALGDPGPDSPLAVPWVLLSVVVASMGWSIPGTTALAQQAGRRSGGTAAALQGGLTFLVGALVTPLTGILGYDSLLPMALLMLTFFVLSTCWLFGSRSTHV</sequence>
<keyword evidence="3" id="KW-0813">Transport</keyword>
<feature type="transmembrane region" description="Helical" evidence="8">
    <location>
        <begin position="253"/>
        <end position="274"/>
    </location>
</feature>
<keyword evidence="4" id="KW-1003">Cell membrane</keyword>
<dbReference type="Proteomes" id="UP001596189">
    <property type="component" value="Unassembled WGS sequence"/>
</dbReference>
<evidence type="ECO:0000256" key="8">
    <source>
        <dbReference type="SAM" id="Phobius"/>
    </source>
</evidence>
<comment type="subcellular location">
    <subcellularLocation>
        <location evidence="1">Cell membrane</location>
        <topology evidence="1">Multi-pass membrane protein</topology>
    </subcellularLocation>
</comment>
<feature type="transmembrane region" description="Helical" evidence="8">
    <location>
        <begin position="79"/>
        <end position="98"/>
    </location>
</feature>
<dbReference type="Gene3D" id="1.20.1720.10">
    <property type="entry name" value="Multidrug resistance protein D"/>
    <property type="match status" value="1"/>
</dbReference>
<dbReference type="PANTHER" id="PTHR23502:SF132">
    <property type="entry name" value="POLYAMINE TRANSPORTER 2-RELATED"/>
    <property type="match status" value="1"/>
</dbReference>
<feature type="transmembrane region" description="Helical" evidence="8">
    <location>
        <begin position="12"/>
        <end position="28"/>
    </location>
</feature>
<evidence type="ECO:0000256" key="6">
    <source>
        <dbReference type="ARBA" id="ARBA00022989"/>
    </source>
</evidence>
<dbReference type="InterPro" id="IPR036259">
    <property type="entry name" value="MFS_trans_sf"/>
</dbReference>
<keyword evidence="11" id="KW-1185">Reference proteome</keyword>
<evidence type="ECO:0000256" key="7">
    <source>
        <dbReference type="ARBA" id="ARBA00023136"/>
    </source>
</evidence>
<dbReference type="InterPro" id="IPR020846">
    <property type="entry name" value="MFS_dom"/>
</dbReference>
<feature type="transmembrane region" description="Helical" evidence="8">
    <location>
        <begin position="168"/>
        <end position="187"/>
    </location>
</feature>
<dbReference type="SUPFAM" id="SSF103473">
    <property type="entry name" value="MFS general substrate transporter"/>
    <property type="match status" value="1"/>
</dbReference>
<comment type="similarity">
    <text evidence="2">Belongs to the major facilitator superfamily. Bcr/CmlA family.</text>
</comment>
<gene>
    <name evidence="10" type="ORF">ACFQDO_07570</name>
</gene>
<feature type="transmembrane region" description="Helical" evidence="8">
    <location>
        <begin position="316"/>
        <end position="337"/>
    </location>
</feature>
<dbReference type="RefSeq" id="WP_345718449.1">
    <property type="nucleotide sequence ID" value="NZ_BAABFP010000008.1"/>
</dbReference>
<evidence type="ECO:0000256" key="5">
    <source>
        <dbReference type="ARBA" id="ARBA00022692"/>
    </source>
</evidence>
<comment type="caution">
    <text evidence="10">The sequence shown here is derived from an EMBL/GenBank/DDBJ whole genome shotgun (WGS) entry which is preliminary data.</text>
</comment>
<feature type="transmembrane region" description="Helical" evidence="8">
    <location>
        <begin position="137"/>
        <end position="162"/>
    </location>
</feature>
<keyword evidence="6 8" id="KW-1133">Transmembrane helix</keyword>
<name>A0ABW1JDI3_9ACTN</name>
<reference evidence="11" key="1">
    <citation type="journal article" date="2019" name="Int. J. Syst. Evol. Microbiol.">
        <title>The Global Catalogue of Microorganisms (GCM) 10K type strain sequencing project: providing services to taxonomists for standard genome sequencing and annotation.</title>
        <authorList>
            <consortium name="The Broad Institute Genomics Platform"/>
            <consortium name="The Broad Institute Genome Sequencing Center for Infectious Disease"/>
            <person name="Wu L."/>
            <person name="Ma J."/>
        </authorList>
    </citation>
    <scope>NUCLEOTIDE SEQUENCE [LARGE SCALE GENOMIC DNA]</scope>
    <source>
        <strain evidence="11">KACC 14249</strain>
    </source>
</reference>
<keyword evidence="7 8" id="KW-0472">Membrane</keyword>
<feature type="transmembrane region" description="Helical" evidence="8">
    <location>
        <begin position="104"/>
        <end position="125"/>
    </location>
</feature>
<dbReference type="CDD" id="cd17320">
    <property type="entry name" value="MFS_MdfA_MDR_like"/>
    <property type="match status" value="1"/>
</dbReference>
<dbReference type="InterPro" id="IPR011701">
    <property type="entry name" value="MFS"/>
</dbReference>
<dbReference type="PANTHER" id="PTHR23502">
    <property type="entry name" value="MAJOR FACILITATOR SUPERFAMILY"/>
    <property type="match status" value="1"/>
</dbReference>
<evidence type="ECO:0000256" key="2">
    <source>
        <dbReference type="ARBA" id="ARBA00006236"/>
    </source>
</evidence>
<evidence type="ECO:0000313" key="10">
    <source>
        <dbReference type="EMBL" id="MFC6006987.1"/>
    </source>
</evidence>
<keyword evidence="5 8" id="KW-0812">Transmembrane</keyword>
<evidence type="ECO:0000256" key="3">
    <source>
        <dbReference type="ARBA" id="ARBA00022448"/>
    </source>
</evidence>
<feature type="transmembrane region" description="Helical" evidence="8">
    <location>
        <begin position="48"/>
        <end position="67"/>
    </location>
</feature>
<proteinExistence type="inferred from homology"/>
<dbReference type="EMBL" id="JBHSRD010000003">
    <property type="protein sequence ID" value="MFC6006987.1"/>
    <property type="molecule type" value="Genomic_DNA"/>
</dbReference>
<evidence type="ECO:0000259" key="9">
    <source>
        <dbReference type="PROSITE" id="PS50850"/>
    </source>
</evidence>
<feature type="transmembrane region" description="Helical" evidence="8">
    <location>
        <begin position="375"/>
        <end position="395"/>
    </location>
</feature>
<feature type="transmembrane region" description="Helical" evidence="8">
    <location>
        <begin position="349"/>
        <end position="369"/>
    </location>
</feature>
<feature type="transmembrane region" description="Helical" evidence="8">
    <location>
        <begin position="221"/>
        <end position="241"/>
    </location>
</feature>
<dbReference type="PROSITE" id="PS50850">
    <property type="entry name" value="MFS"/>
    <property type="match status" value="1"/>
</dbReference>
<feature type="domain" description="Major facilitator superfamily (MFS) profile" evidence="9">
    <location>
        <begin position="13"/>
        <end position="401"/>
    </location>
</feature>
<organism evidence="10 11">
    <name type="scientific">Angustibacter luteus</name>
    <dbReference type="NCBI Taxonomy" id="658456"/>
    <lineage>
        <taxon>Bacteria</taxon>
        <taxon>Bacillati</taxon>
        <taxon>Actinomycetota</taxon>
        <taxon>Actinomycetes</taxon>
        <taxon>Kineosporiales</taxon>
        <taxon>Kineosporiaceae</taxon>
    </lineage>
</organism>
<dbReference type="NCBIfam" id="TIGR00710">
    <property type="entry name" value="efflux_Bcr_CflA"/>
    <property type="match status" value="1"/>
</dbReference>
<evidence type="ECO:0000256" key="4">
    <source>
        <dbReference type="ARBA" id="ARBA00022475"/>
    </source>
</evidence>
<feature type="transmembrane region" description="Helical" evidence="8">
    <location>
        <begin position="286"/>
        <end position="304"/>
    </location>
</feature>
<dbReference type="Pfam" id="PF07690">
    <property type="entry name" value="MFS_1"/>
    <property type="match status" value="1"/>
</dbReference>
<protein>
    <submittedName>
        <fullName evidence="10">Multidrug effflux MFS transporter</fullName>
    </submittedName>
</protein>
<evidence type="ECO:0000256" key="1">
    <source>
        <dbReference type="ARBA" id="ARBA00004651"/>
    </source>
</evidence>
<accession>A0ABW1JDI3</accession>
<dbReference type="InterPro" id="IPR004812">
    <property type="entry name" value="Efflux_drug-R_Bcr/CmlA"/>
</dbReference>
<evidence type="ECO:0000313" key="11">
    <source>
        <dbReference type="Proteomes" id="UP001596189"/>
    </source>
</evidence>